<dbReference type="SUPFAM" id="SSF54285">
    <property type="entry name" value="MoaD/ThiS"/>
    <property type="match status" value="1"/>
</dbReference>
<dbReference type="InterPro" id="IPR010035">
    <property type="entry name" value="Thi_S"/>
</dbReference>
<dbReference type="InterPro" id="IPR012675">
    <property type="entry name" value="Beta-grasp_dom_sf"/>
</dbReference>
<organism evidence="1 2">
    <name type="scientific">Zoogloea dura</name>
    <dbReference type="NCBI Taxonomy" id="2728840"/>
    <lineage>
        <taxon>Bacteria</taxon>
        <taxon>Pseudomonadati</taxon>
        <taxon>Pseudomonadota</taxon>
        <taxon>Betaproteobacteria</taxon>
        <taxon>Rhodocyclales</taxon>
        <taxon>Zoogloeaceae</taxon>
        <taxon>Zoogloea</taxon>
    </lineage>
</organism>
<gene>
    <name evidence="1" type="primary">thiS</name>
    <name evidence="1" type="ORF">HHL15_08605</name>
</gene>
<dbReference type="NCBIfam" id="TIGR01683">
    <property type="entry name" value="thiS"/>
    <property type="match status" value="1"/>
</dbReference>
<dbReference type="PANTHER" id="PTHR34472">
    <property type="entry name" value="SULFUR CARRIER PROTEIN THIS"/>
    <property type="match status" value="1"/>
</dbReference>
<dbReference type="Pfam" id="PF02597">
    <property type="entry name" value="ThiS"/>
    <property type="match status" value="1"/>
</dbReference>
<dbReference type="InterPro" id="IPR003749">
    <property type="entry name" value="ThiS/MoaD-like"/>
</dbReference>
<name>A0A848G0S8_9RHOO</name>
<keyword evidence="2" id="KW-1185">Reference proteome</keyword>
<dbReference type="InterPro" id="IPR016155">
    <property type="entry name" value="Mopterin_synth/thiamin_S_b"/>
</dbReference>
<protein>
    <submittedName>
        <fullName evidence="1">Sulfur carrier protein ThiS</fullName>
    </submittedName>
</protein>
<reference evidence="1 2" key="1">
    <citation type="submission" date="2020-04" db="EMBL/GenBank/DDBJ databases">
        <title>Zoogloea sp. G-4-1-14 isolated from soil.</title>
        <authorList>
            <person name="Dahal R.H."/>
        </authorList>
    </citation>
    <scope>NUCLEOTIDE SEQUENCE [LARGE SCALE GENOMIC DNA]</scope>
    <source>
        <strain evidence="1 2">G-4-1-14</strain>
    </source>
</reference>
<accession>A0A848G0S8</accession>
<sequence>MTTTASISTLSLTINGEARVLAGPATVASLLDEMGLAGKRLAVERNGEIVPRGLHATTGLADGDRLEIVVAVGGG</sequence>
<dbReference type="PANTHER" id="PTHR34472:SF1">
    <property type="entry name" value="SULFUR CARRIER PROTEIN THIS"/>
    <property type="match status" value="1"/>
</dbReference>
<dbReference type="RefSeq" id="WP_169145350.1">
    <property type="nucleotide sequence ID" value="NZ_JABBGA010000005.1"/>
</dbReference>
<evidence type="ECO:0000313" key="1">
    <source>
        <dbReference type="EMBL" id="NML25798.1"/>
    </source>
</evidence>
<dbReference type="AlphaFoldDB" id="A0A848G0S8"/>
<proteinExistence type="predicted"/>
<dbReference type="EMBL" id="JABBGA010000005">
    <property type="protein sequence ID" value="NML25798.1"/>
    <property type="molecule type" value="Genomic_DNA"/>
</dbReference>
<dbReference type="Proteomes" id="UP000580043">
    <property type="component" value="Unassembled WGS sequence"/>
</dbReference>
<dbReference type="Gene3D" id="3.10.20.30">
    <property type="match status" value="1"/>
</dbReference>
<dbReference type="CDD" id="cd00565">
    <property type="entry name" value="Ubl_ThiS"/>
    <property type="match status" value="1"/>
</dbReference>
<comment type="caution">
    <text evidence="1">The sequence shown here is derived from an EMBL/GenBank/DDBJ whole genome shotgun (WGS) entry which is preliminary data.</text>
</comment>
<evidence type="ECO:0000313" key="2">
    <source>
        <dbReference type="Proteomes" id="UP000580043"/>
    </source>
</evidence>